<feature type="domain" description="FAD/NAD(P)-binding" evidence="21">
    <location>
        <begin position="7"/>
        <end position="282"/>
    </location>
</feature>
<dbReference type="InterPro" id="IPR012744">
    <property type="entry name" value="Nitri_red_NirB"/>
</dbReference>
<feature type="domain" description="Nitrite/sulphite reductase 4Fe-4S" evidence="18">
    <location>
        <begin position="623"/>
        <end position="759"/>
    </location>
</feature>
<dbReference type="UniPathway" id="UPA00653"/>
<feature type="binding site" evidence="17">
    <location>
        <position position="676"/>
    </location>
    <ligand>
        <name>[4Fe-4S] cluster</name>
        <dbReference type="ChEBI" id="CHEBI:49883"/>
    </ligand>
</feature>
<keyword evidence="24" id="KW-1185">Reference proteome</keyword>
<dbReference type="PRINTS" id="PR00397">
    <property type="entry name" value="SIROHAEM"/>
</dbReference>
<evidence type="ECO:0000256" key="17">
    <source>
        <dbReference type="PIRSR" id="PIRSR037149-1"/>
    </source>
</evidence>
<organism evidence="23 24">
    <name type="scientific">Pyrinomonas methylaliphatogenes</name>
    <dbReference type="NCBI Taxonomy" id="454194"/>
    <lineage>
        <taxon>Bacteria</taxon>
        <taxon>Pseudomonadati</taxon>
        <taxon>Acidobacteriota</taxon>
        <taxon>Blastocatellia</taxon>
        <taxon>Blastocatellales</taxon>
        <taxon>Pyrinomonadaceae</taxon>
        <taxon>Pyrinomonas</taxon>
    </lineage>
</organism>
<reference evidence="23 24" key="2">
    <citation type="submission" date="2015-01" db="EMBL/GenBank/DDBJ databases">
        <title>Complete genome sequence of Pyrinomonas methylaliphatogenes type strain K22T.</title>
        <authorList>
            <person name="Lee K.C.Y."/>
            <person name="Power J.F."/>
            <person name="Dunfield P.F."/>
            <person name="Morgan X.C."/>
            <person name="Huttenhower C."/>
            <person name="Stott M.B."/>
        </authorList>
    </citation>
    <scope>NUCLEOTIDE SEQUENCE [LARGE SCALE GENOMIC DNA]</scope>
    <source>
        <strain evidence="23 24">K22</strain>
    </source>
</reference>
<dbReference type="InterPro" id="IPR017121">
    <property type="entry name" value="Nitrite_Rdtase_lsu"/>
</dbReference>
<dbReference type="Gene3D" id="3.50.50.60">
    <property type="entry name" value="FAD/NAD(P)-binding domain"/>
    <property type="match status" value="2"/>
</dbReference>
<feature type="domain" description="Nitrite/Sulfite reductase ferredoxin-like" evidence="19">
    <location>
        <begin position="551"/>
        <end position="613"/>
    </location>
</feature>
<reference evidence="23 24" key="1">
    <citation type="submission" date="2013-12" db="EMBL/GenBank/DDBJ databases">
        <authorList>
            <person name="Stott M."/>
        </authorList>
    </citation>
    <scope>NUCLEOTIDE SEQUENCE [LARGE SCALE GENOMIC DNA]</scope>
    <source>
        <strain evidence="23 24">K22</strain>
    </source>
</reference>
<dbReference type="PANTHER" id="PTHR43809">
    <property type="entry name" value="NITRITE REDUCTASE (NADH) LARGE SUBUNIT"/>
    <property type="match status" value="1"/>
</dbReference>
<dbReference type="CDD" id="cd19944">
    <property type="entry name" value="NirB_Fer2_BFD-like_2"/>
    <property type="match status" value="1"/>
</dbReference>
<evidence type="ECO:0000256" key="3">
    <source>
        <dbReference type="ARBA" id="ARBA00010429"/>
    </source>
</evidence>
<evidence type="ECO:0000256" key="13">
    <source>
        <dbReference type="ARBA" id="ARBA00023063"/>
    </source>
</evidence>
<comment type="cofactor">
    <cofactor evidence="17">
        <name>[4Fe-4S] cluster</name>
        <dbReference type="ChEBI" id="CHEBI:49883"/>
    </cofactor>
    <text evidence="17">Binds 1 [4Fe-4S] cluster per subunit.</text>
</comment>
<evidence type="ECO:0000259" key="22">
    <source>
        <dbReference type="Pfam" id="PF18267"/>
    </source>
</evidence>
<evidence type="ECO:0000256" key="8">
    <source>
        <dbReference type="ARBA" id="ARBA00022723"/>
    </source>
</evidence>
<evidence type="ECO:0000256" key="14">
    <source>
        <dbReference type="ARBA" id="ARBA00034078"/>
    </source>
</evidence>
<comment type="cofactor">
    <cofactor evidence="1 16">
        <name>FAD</name>
        <dbReference type="ChEBI" id="CHEBI:57692"/>
    </cofactor>
</comment>
<evidence type="ECO:0000313" key="23">
    <source>
        <dbReference type="EMBL" id="CDM64023.1"/>
    </source>
</evidence>
<dbReference type="Pfam" id="PF07992">
    <property type="entry name" value="Pyr_redox_2"/>
    <property type="match status" value="1"/>
</dbReference>
<dbReference type="InterPro" id="IPR041575">
    <property type="entry name" value="Rubredoxin_C"/>
</dbReference>
<evidence type="ECO:0000256" key="4">
    <source>
        <dbReference type="ARBA" id="ARBA00022485"/>
    </source>
</evidence>
<dbReference type="InterPro" id="IPR045854">
    <property type="entry name" value="NO2/SO3_Rdtase_4Fe4S_sf"/>
</dbReference>
<protein>
    <submittedName>
        <fullName evidence="23">Assimilatory nitrite reductase (NAD(P)H) large subunit</fullName>
        <ecNumber evidence="23">1.7.1.4</ecNumber>
    </submittedName>
</protein>
<keyword evidence="10 23" id="KW-0560">Oxidoreductase</keyword>
<evidence type="ECO:0000256" key="11">
    <source>
        <dbReference type="ARBA" id="ARBA00023004"/>
    </source>
</evidence>
<dbReference type="PANTHER" id="PTHR43809:SF1">
    <property type="entry name" value="NITRITE REDUCTASE (NADH) LARGE SUBUNIT"/>
    <property type="match status" value="1"/>
</dbReference>
<dbReference type="EMBL" id="CBXV010000001">
    <property type="protein sequence ID" value="CDM64023.1"/>
    <property type="molecule type" value="Genomic_DNA"/>
</dbReference>
<dbReference type="EC" id="1.7.1.4" evidence="23"/>
<dbReference type="NCBIfam" id="TIGR02374">
    <property type="entry name" value="nitri_red_nirB"/>
    <property type="match status" value="1"/>
</dbReference>
<feature type="domain" description="BFD-like [2Fe-2S]-binding" evidence="20">
    <location>
        <begin position="415"/>
        <end position="462"/>
    </location>
</feature>
<keyword evidence="13 16" id="KW-0534">Nitrate assimilation</keyword>
<dbReference type="InterPro" id="IPR006066">
    <property type="entry name" value="NO2/SO3_Rdtase_FeS/sirohaem_BS"/>
</dbReference>
<dbReference type="InterPro" id="IPR016156">
    <property type="entry name" value="FAD/NAD-linked_Rdtase_dimer_sf"/>
</dbReference>
<evidence type="ECO:0000259" key="18">
    <source>
        <dbReference type="Pfam" id="PF01077"/>
    </source>
</evidence>
<keyword evidence="6 16" id="KW-0285">Flavoprotein</keyword>
<feature type="domain" description="NADH-rubredoxin oxidoreductase C-terminal" evidence="22">
    <location>
        <begin position="316"/>
        <end position="384"/>
    </location>
</feature>
<keyword evidence="5 17" id="KW-0349">Heme</keyword>
<evidence type="ECO:0000256" key="10">
    <source>
        <dbReference type="ARBA" id="ARBA00023002"/>
    </source>
</evidence>
<dbReference type="GO" id="GO:0051539">
    <property type="term" value="F:4 iron, 4 sulfur cluster binding"/>
    <property type="evidence" value="ECO:0007669"/>
    <property type="project" value="UniProtKB-KW"/>
</dbReference>
<evidence type="ECO:0000256" key="7">
    <source>
        <dbReference type="ARBA" id="ARBA00022714"/>
    </source>
</evidence>
<dbReference type="FunFam" id="1.10.10.1100:FF:000002">
    <property type="entry name" value="Nitrite reductase large subunit"/>
    <property type="match status" value="1"/>
</dbReference>
<dbReference type="InterPro" id="IPR005117">
    <property type="entry name" value="NiRdtase/SiRdtase_haem-b_fer"/>
</dbReference>
<comment type="similarity">
    <text evidence="3">Belongs to the nitrite and sulfite reductase 4Fe-4S domain family.</text>
</comment>
<dbReference type="GO" id="GO:0050661">
    <property type="term" value="F:NADP binding"/>
    <property type="evidence" value="ECO:0007669"/>
    <property type="project" value="UniProtKB-UniRule"/>
</dbReference>
<comment type="cofactor">
    <cofactor evidence="17">
        <name>siroheme</name>
        <dbReference type="ChEBI" id="CHEBI:60052"/>
    </cofactor>
    <text evidence="17">Binds 1 siroheme per subunit.</text>
</comment>
<dbReference type="FunFam" id="3.30.413.10:FF:000007">
    <property type="entry name" value="Nitrite reductase [NAD(P)H] large subunit"/>
    <property type="match status" value="1"/>
</dbReference>
<dbReference type="PIRSF" id="PIRSF037149">
    <property type="entry name" value="NirB"/>
    <property type="match status" value="1"/>
</dbReference>
<keyword evidence="8 17" id="KW-0479">Metal-binding</keyword>
<evidence type="ECO:0000256" key="6">
    <source>
        <dbReference type="ARBA" id="ARBA00022630"/>
    </source>
</evidence>
<dbReference type="Pfam" id="PF18267">
    <property type="entry name" value="Rubredoxin_C"/>
    <property type="match status" value="1"/>
</dbReference>
<dbReference type="Gene3D" id="1.10.10.1100">
    <property type="entry name" value="BFD-like [2Fe-2S]-binding domain"/>
    <property type="match status" value="1"/>
</dbReference>
<dbReference type="InterPro" id="IPR041854">
    <property type="entry name" value="BFD-like_2Fe2S-bd_dom_sf"/>
</dbReference>
<dbReference type="Gene3D" id="3.30.390.30">
    <property type="match status" value="1"/>
</dbReference>
<proteinExistence type="inferred from homology"/>
<dbReference type="InterPro" id="IPR036136">
    <property type="entry name" value="Nit/Sulf_reduc_fer-like_dom_sf"/>
</dbReference>
<dbReference type="AlphaFoldDB" id="A0A0B6WS47"/>
<evidence type="ECO:0000256" key="15">
    <source>
        <dbReference type="ARBA" id="ARBA00064211"/>
    </source>
</evidence>
<dbReference type="GO" id="GO:0008942">
    <property type="term" value="F:nitrite reductase [NAD(P)H] activity"/>
    <property type="evidence" value="ECO:0007669"/>
    <property type="project" value="UniProtKB-EC"/>
</dbReference>
<dbReference type="GO" id="GO:0042128">
    <property type="term" value="P:nitrate assimilation"/>
    <property type="evidence" value="ECO:0007669"/>
    <property type="project" value="UniProtKB-UniRule"/>
</dbReference>
<name>A0A0B6WS47_9BACT</name>
<dbReference type="SUPFAM" id="SSF55124">
    <property type="entry name" value="Nitrite/Sulfite reductase N-terminal domain-like"/>
    <property type="match status" value="1"/>
</dbReference>
<evidence type="ECO:0000256" key="16">
    <source>
        <dbReference type="PIRNR" id="PIRNR037149"/>
    </source>
</evidence>
<keyword evidence="4 17" id="KW-0004">4Fe-4S</keyword>
<keyword evidence="11 17" id="KW-0408">Iron</keyword>
<dbReference type="RefSeq" id="WP_041972985.1">
    <property type="nucleotide sequence ID" value="NZ_CBXV010000001.1"/>
</dbReference>
<comment type="subunit">
    <text evidence="15">Homodimer which associates with NirD.</text>
</comment>
<dbReference type="PRINTS" id="PR00368">
    <property type="entry name" value="FADPNR"/>
</dbReference>
<keyword evidence="9 16" id="KW-0274">FAD</keyword>
<dbReference type="Gene3D" id="3.30.413.10">
    <property type="entry name" value="Sulfite Reductase Hemoprotein, domain 1"/>
    <property type="match status" value="1"/>
</dbReference>
<dbReference type="Pfam" id="PF04324">
    <property type="entry name" value="Fer2_BFD"/>
    <property type="match status" value="1"/>
</dbReference>
<dbReference type="Pfam" id="PF03460">
    <property type="entry name" value="NIR_SIR_ferr"/>
    <property type="match status" value="1"/>
</dbReference>
<dbReference type="GO" id="GO:0050660">
    <property type="term" value="F:flavin adenine dinucleotide binding"/>
    <property type="evidence" value="ECO:0007669"/>
    <property type="project" value="UniProtKB-UniRule"/>
</dbReference>
<dbReference type="GO" id="GO:0015980">
    <property type="term" value="P:energy derivation by oxidation of organic compounds"/>
    <property type="evidence" value="ECO:0007669"/>
    <property type="project" value="UniProtKB-ARBA"/>
</dbReference>
<evidence type="ECO:0000256" key="1">
    <source>
        <dbReference type="ARBA" id="ARBA00001974"/>
    </source>
</evidence>
<evidence type="ECO:0000256" key="2">
    <source>
        <dbReference type="ARBA" id="ARBA00005096"/>
    </source>
</evidence>
<sequence length="838" mass="92093">MSERKRQLVVVGNGMVGHKFIETLAGTDDFTITVLSEEPRLAYDRVHLSNYFDSPRPDLSLTSAEDYAAWGVKVIFERALEIDRRTKTIRTASQIIPYDKLVLATGSRPFVPPIEGAELEGCFVYRTIEDLERIEAYAKLSQSGAIIGGGLLGLEAAGALRKLGLATHVIEVAPHLMPLQLDEIGGRFLKRIIEAMGIEVRTGAMAQRIIARDGRAAGIVFADGSMLEADLVIFSAGIRPRDELARAAGLEIGPRGGIAIDDHCRTSDPDIYAIGECASHNGTIYGLVAPGYAMAKALAAHLAGDGTARFAGADLSTKLKLLGVEVASFGDAHARSPEAEEIWFADPLEGIYKKLVISRDGKRLFGGILVGDAAEYNRLLALWQSRAPLPQNPRQLILPQDGTEKGAELPAEARICNCENVPKASIVEAIKAGARELAEIKRCTKAGTGCGGCVPTITEILKAELARLGERVANHLCEHFAYSRQELFDIVRVKGYRTFEELLRDYGRGYGCEICKPAIASILASIHNEYILKDELAPLQDTNDRFLANMQKDGTYSIVPRVPGGEITPDKLIVLGQVAKKYNLYCKITGGQRVDLFGARLEQLPSIWKELIEAGFESGHAYGKALRTVKSCVGQTWCRYGVQDSTSLAIRLENRYKGLRAPHKIKGAVSGCTRDCAEMNNKDFGVVATEKGWNLFVCGNGGMRPAHAQLLAADLDEETLIRYLDRFIMFYIRTADRLQRTSTWLAKLEGGIEYLRRVIVDDALGLAAELEAMMQHHIATYRCEWKATLEDPEKLKQFRHFINSDDPDDNVVVVIERGQPRPATLAEKARSLPVLTNF</sequence>
<feature type="binding site" evidence="17">
    <location>
        <position position="672"/>
    </location>
    <ligand>
        <name>[4Fe-4S] cluster</name>
        <dbReference type="ChEBI" id="CHEBI:49883"/>
    </ligand>
</feature>
<dbReference type="InterPro" id="IPR006067">
    <property type="entry name" value="NO2/SO3_Rdtase_4Fe4S_dom"/>
</dbReference>
<dbReference type="Proteomes" id="UP000031518">
    <property type="component" value="Unassembled WGS sequence"/>
</dbReference>
<dbReference type="InterPro" id="IPR023753">
    <property type="entry name" value="FAD/NAD-binding_dom"/>
</dbReference>
<gene>
    <name evidence="23" type="ORF">PYK22_00015</name>
</gene>
<dbReference type="SUPFAM" id="SSF56014">
    <property type="entry name" value="Nitrite and sulphite reductase 4Fe-4S domain-like"/>
    <property type="match status" value="1"/>
</dbReference>
<feature type="binding site" evidence="17">
    <location>
        <position position="632"/>
    </location>
    <ligand>
        <name>[4Fe-4S] cluster</name>
        <dbReference type="ChEBI" id="CHEBI:49883"/>
    </ligand>
</feature>
<dbReference type="InterPro" id="IPR036188">
    <property type="entry name" value="FAD/NAD-bd_sf"/>
</dbReference>
<dbReference type="GO" id="GO:0051537">
    <property type="term" value="F:2 iron, 2 sulfur cluster binding"/>
    <property type="evidence" value="ECO:0007669"/>
    <property type="project" value="UniProtKB-KW"/>
</dbReference>
<evidence type="ECO:0000256" key="12">
    <source>
        <dbReference type="ARBA" id="ARBA00023014"/>
    </source>
</evidence>
<dbReference type="PROSITE" id="PS00365">
    <property type="entry name" value="NIR_SIR"/>
    <property type="match status" value="1"/>
</dbReference>
<dbReference type="InterPro" id="IPR007419">
    <property type="entry name" value="BFD-like_2Fe2S-bd_dom"/>
</dbReference>
<keyword evidence="12 17" id="KW-0411">Iron-sulfur</keyword>
<dbReference type="GO" id="GO:0020037">
    <property type="term" value="F:heme binding"/>
    <property type="evidence" value="ECO:0007669"/>
    <property type="project" value="InterPro"/>
</dbReference>
<evidence type="ECO:0000259" key="21">
    <source>
        <dbReference type="Pfam" id="PF07992"/>
    </source>
</evidence>
<dbReference type="GO" id="GO:0046872">
    <property type="term" value="F:metal ion binding"/>
    <property type="evidence" value="ECO:0007669"/>
    <property type="project" value="UniProtKB-KW"/>
</dbReference>
<evidence type="ECO:0000259" key="19">
    <source>
        <dbReference type="Pfam" id="PF03460"/>
    </source>
</evidence>
<accession>A0A0B6WS47</accession>
<feature type="binding site" evidence="17">
    <location>
        <position position="638"/>
    </location>
    <ligand>
        <name>[4Fe-4S] cluster</name>
        <dbReference type="ChEBI" id="CHEBI:49883"/>
    </ligand>
</feature>
<evidence type="ECO:0000256" key="9">
    <source>
        <dbReference type="ARBA" id="ARBA00022827"/>
    </source>
</evidence>
<evidence type="ECO:0000259" key="20">
    <source>
        <dbReference type="Pfam" id="PF04324"/>
    </source>
</evidence>
<evidence type="ECO:0000256" key="5">
    <source>
        <dbReference type="ARBA" id="ARBA00022617"/>
    </source>
</evidence>
<dbReference type="InterPro" id="IPR052034">
    <property type="entry name" value="NasD-like"/>
</dbReference>
<dbReference type="SUPFAM" id="SSF51905">
    <property type="entry name" value="FAD/NAD(P)-binding domain"/>
    <property type="match status" value="1"/>
</dbReference>
<feature type="binding site" description="axial binding residue" evidence="17">
    <location>
        <position position="676"/>
    </location>
    <ligand>
        <name>siroheme</name>
        <dbReference type="ChEBI" id="CHEBI:60052"/>
    </ligand>
    <ligandPart>
        <name>Fe</name>
        <dbReference type="ChEBI" id="CHEBI:18248"/>
    </ligandPart>
</feature>
<comment type="pathway">
    <text evidence="2">Nitrogen metabolism; nitrate reduction (assimilation).</text>
</comment>
<evidence type="ECO:0000313" key="24">
    <source>
        <dbReference type="Proteomes" id="UP000031518"/>
    </source>
</evidence>
<dbReference type="OrthoDB" id="9792592at2"/>
<dbReference type="Pfam" id="PF01077">
    <property type="entry name" value="NIR_SIR"/>
    <property type="match status" value="1"/>
</dbReference>
<dbReference type="NCBIfam" id="NF011565">
    <property type="entry name" value="PRK14989.1"/>
    <property type="match status" value="1"/>
</dbReference>
<dbReference type="STRING" id="454194.PYK22_00015"/>
<comment type="cofactor">
    <cofactor evidence="14">
        <name>[2Fe-2S] cluster</name>
        <dbReference type="ChEBI" id="CHEBI:190135"/>
    </cofactor>
</comment>
<keyword evidence="7" id="KW-0001">2Fe-2S</keyword>
<dbReference type="FunFam" id="3.50.50.60:FF:000033">
    <property type="entry name" value="Nitrite reductase [NAD(P)H], large subunit"/>
    <property type="match status" value="1"/>
</dbReference>